<dbReference type="InterPro" id="IPR016134">
    <property type="entry name" value="Dockerin_dom"/>
</dbReference>
<feature type="domain" description="Dockerin" evidence="1">
    <location>
        <begin position="343"/>
        <end position="411"/>
    </location>
</feature>
<comment type="caution">
    <text evidence="2">The sequence shown here is derived from an EMBL/GenBank/DDBJ whole genome shotgun (WGS) entry which is preliminary data.</text>
</comment>
<reference evidence="2 3" key="1">
    <citation type="journal article" date="2014" name="PLoS ONE">
        <title>Rumen cellulosomics: divergent fiber-degrading strategies revealed by comparative genome-wide analysis of six ruminococcal strains.</title>
        <authorList>
            <person name="Dassa B."/>
            <person name="Borovok I."/>
            <person name="Ruimy-Israeli V."/>
            <person name="Lamed R."/>
            <person name="Flint H.J."/>
            <person name="Duncan S.H."/>
            <person name="Henrissat B."/>
            <person name="Coutinho P."/>
            <person name="Morrison M."/>
            <person name="Mosoni P."/>
            <person name="Yeoman C.J."/>
            <person name="White B.A."/>
            <person name="Bayer E.A."/>
        </authorList>
    </citation>
    <scope>NUCLEOTIDE SEQUENCE [LARGE SCALE GENOMIC DNA]</scope>
    <source>
        <strain evidence="2 3">007c</strain>
    </source>
</reference>
<proteinExistence type="predicted"/>
<dbReference type="SUPFAM" id="SSF63446">
    <property type="entry name" value="Type I dockerin domain"/>
    <property type="match status" value="1"/>
</dbReference>
<dbReference type="Pfam" id="PF00404">
    <property type="entry name" value="Dockerin_1"/>
    <property type="match status" value="1"/>
</dbReference>
<dbReference type="PATRIC" id="fig|1341157.4.peg.1614"/>
<dbReference type="Gene3D" id="1.10.1330.10">
    <property type="entry name" value="Dockerin domain"/>
    <property type="match status" value="1"/>
</dbReference>
<evidence type="ECO:0000313" key="3">
    <source>
        <dbReference type="Proteomes" id="UP000019365"/>
    </source>
</evidence>
<name>W7UQ35_RUMFL</name>
<dbReference type="eggNOG" id="COG4991">
    <property type="taxonomic scope" value="Bacteria"/>
</dbReference>
<gene>
    <name evidence="2" type="ORF">RF007C_05895</name>
</gene>
<dbReference type="Proteomes" id="UP000019365">
    <property type="component" value="Unassembled WGS sequence"/>
</dbReference>
<dbReference type="OrthoDB" id="1816152at2"/>
<dbReference type="PANTHER" id="PTHR40524">
    <property type="entry name" value="PEPTIDASE_C39_2 DOMAIN-CONTAINING PROTEIN"/>
    <property type="match status" value="1"/>
</dbReference>
<dbReference type="Gene3D" id="3.90.70.10">
    <property type="entry name" value="Cysteine proteinases"/>
    <property type="match status" value="1"/>
</dbReference>
<evidence type="ECO:0000313" key="2">
    <source>
        <dbReference type="EMBL" id="EWM53589.1"/>
    </source>
</evidence>
<dbReference type="EMBL" id="ATAX01000024">
    <property type="protein sequence ID" value="EWM53589.1"/>
    <property type="molecule type" value="Genomic_DNA"/>
</dbReference>
<accession>W7UQ35</accession>
<evidence type="ECO:0000259" key="1">
    <source>
        <dbReference type="PROSITE" id="PS51766"/>
    </source>
</evidence>
<sequence length="411" mass="44023">MRTVKEKGIRCILLTFLMFLGMFAGVYRPAQAAHAAEDFRLWRQLDSRWGSTAIGGSTLRSSGCYVTSIAMVAVASGARDTETFNPGVFAKQLNDIGAFNGSGGLSSWASVNKVVKEISIDSANLNFKSTDEKGKAAEIKAQLDKGEYVICNVGGHWVYIDGVIGDDVYMADPAKDEILMFKAYKNANIKVYQLLKGKNPYSGFTPLYTVDPDGKAVPSSTTTSIAITTTTVSSVKTTTTTTTKSTTSKMSTTSAAVTTSKAVTSQHTSVTSDVYEKGEYYCPDGKKVKVFTDDKEKKSIIAVLEEGNVINVTGITEGFGEVKVGGKKGLVELKELLYAGNSRKLTVGDINDDGVSDSYDLALINEYIIGRSKLPDGISLLTTTEIAAADLSGDGAVDETDVILYLMRICS</sequence>
<dbReference type="PANTHER" id="PTHR40524:SF1">
    <property type="entry name" value="PEPTIDASE C39-LIKE DOMAIN-CONTAINING PROTEIN"/>
    <property type="match status" value="1"/>
</dbReference>
<organism evidence="2 3">
    <name type="scientific">Ruminococcus flavefaciens 007c</name>
    <dbReference type="NCBI Taxonomy" id="1341157"/>
    <lineage>
        <taxon>Bacteria</taxon>
        <taxon>Bacillati</taxon>
        <taxon>Bacillota</taxon>
        <taxon>Clostridia</taxon>
        <taxon>Eubacteriales</taxon>
        <taxon>Oscillospiraceae</taxon>
        <taxon>Ruminococcus</taxon>
    </lineage>
</organism>
<dbReference type="InterPro" id="IPR036439">
    <property type="entry name" value="Dockerin_dom_sf"/>
</dbReference>
<protein>
    <recommendedName>
        <fullName evidence="1">Dockerin domain-containing protein</fullName>
    </recommendedName>
</protein>
<dbReference type="InterPro" id="IPR002105">
    <property type="entry name" value="Dockerin_1_rpt"/>
</dbReference>
<dbReference type="PROSITE" id="PS51766">
    <property type="entry name" value="DOCKERIN"/>
    <property type="match status" value="1"/>
</dbReference>
<dbReference type="GO" id="GO:0000272">
    <property type="term" value="P:polysaccharide catabolic process"/>
    <property type="evidence" value="ECO:0007669"/>
    <property type="project" value="InterPro"/>
</dbReference>
<dbReference type="AlphaFoldDB" id="W7UQ35"/>
<keyword evidence="3" id="KW-1185">Reference proteome</keyword>
<dbReference type="RefSeq" id="WP_037299008.1">
    <property type="nucleotide sequence ID" value="NZ_ATAX01000024.1"/>
</dbReference>
<dbReference type="GO" id="GO:0004553">
    <property type="term" value="F:hydrolase activity, hydrolyzing O-glycosyl compounds"/>
    <property type="evidence" value="ECO:0007669"/>
    <property type="project" value="InterPro"/>
</dbReference>
<dbReference type="CDD" id="cd14256">
    <property type="entry name" value="Dockerin_I"/>
    <property type="match status" value="1"/>
</dbReference>